<dbReference type="AlphaFoldDB" id="A0A7C3SND7"/>
<proteinExistence type="predicted"/>
<sequence>MIYEKEGLPNLANPELRDVFKYFLFMEIARRRFQIEFRKIMAIREGLLGIGSDKQVGITQIKELLKAIFPYIEEFEKEEREWIKRIAEEDRDKIFVIKR</sequence>
<organism evidence="1">
    <name type="scientific">Dictyoglomus turgidum</name>
    <dbReference type="NCBI Taxonomy" id="513050"/>
    <lineage>
        <taxon>Bacteria</taxon>
        <taxon>Pseudomonadati</taxon>
        <taxon>Dictyoglomota</taxon>
        <taxon>Dictyoglomia</taxon>
        <taxon>Dictyoglomales</taxon>
        <taxon>Dictyoglomaceae</taxon>
        <taxon>Dictyoglomus</taxon>
    </lineage>
</organism>
<gene>
    <name evidence="1" type="ORF">ENV35_03690</name>
</gene>
<protein>
    <submittedName>
        <fullName evidence="1">Uncharacterized protein</fullName>
    </submittedName>
</protein>
<comment type="caution">
    <text evidence="1">The sequence shown here is derived from an EMBL/GenBank/DDBJ whole genome shotgun (WGS) entry which is preliminary data.</text>
</comment>
<accession>A0A7C3SND7</accession>
<reference evidence="1" key="1">
    <citation type="journal article" date="2020" name="mSystems">
        <title>Genome- and Community-Level Interaction Insights into Carbon Utilization and Element Cycling Functions of Hydrothermarchaeota in Hydrothermal Sediment.</title>
        <authorList>
            <person name="Zhou Z."/>
            <person name="Liu Y."/>
            <person name="Xu W."/>
            <person name="Pan J."/>
            <person name="Luo Z.H."/>
            <person name="Li M."/>
        </authorList>
    </citation>
    <scope>NUCLEOTIDE SEQUENCE [LARGE SCALE GENOMIC DNA]</scope>
    <source>
        <strain evidence="1">SpSt-751</strain>
    </source>
</reference>
<evidence type="ECO:0000313" key="1">
    <source>
        <dbReference type="EMBL" id="HGB30961.1"/>
    </source>
</evidence>
<dbReference type="EMBL" id="DTGA01000091">
    <property type="protein sequence ID" value="HGB30961.1"/>
    <property type="molecule type" value="Genomic_DNA"/>
</dbReference>
<name>A0A7C3SND7_9BACT</name>